<dbReference type="InterPro" id="IPR001647">
    <property type="entry name" value="HTH_TetR"/>
</dbReference>
<sequence length="208" mass="22521">MRNDDRRERLRTALIDAAEATIAAEGLAALKARDLAKEVGCALGAIYTAFPDLDALILTVNLRTLALFERAITAVTIAPPPTGAASPAERAAAADTLVRLAVAYLHFAAENPARWRALFQHRITHALPDWYLVEQVRLFRYIETPLQVLRPGLGDRERALLARSLFSATHGLVSLGLDEKLMVLSEPVLRGQIEIVVGALGRGLAEGG</sequence>
<proteinExistence type="predicted"/>
<evidence type="ECO:0000313" key="7">
    <source>
        <dbReference type="EMBL" id="KMO15186.1"/>
    </source>
</evidence>
<feature type="DNA-binding region" description="H-T-H motif" evidence="4">
    <location>
        <begin position="31"/>
        <end position="50"/>
    </location>
</feature>
<dbReference type="Pfam" id="PF13305">
    <property type="entry name" value="TetR_C_33"/>
    <property type="match status" value="1"/>
</dbReference>
<keyword evidence="8" id="KW-1185">Reference proteome</keyword>
<dbReference type="GO" id="GO:0000976">
    <property type="term" value="F:transcription cis-regulatory region binding"/>
    <property type="evidence" value="ECO:0007669"/>
    <property type="project" value="TreeGrafter"/>
</dbReference>
<dbReference type="Pfam" id="PF00440">
    <property type="entry name" value="TetR_N"/>
    <property type="match status" value="1"/>
</dbReference>
<dbReference type="InterPro" id="IPR036271">
    <property type="entry name" value="Tet_transcr_reg_TetR-rel_C_sf"/>
</dbReference>
<dbReference type="PANTHER" id="PTHR30055:SF234">
    <property type="entry name" value="HTH-TYPE TRANSCRIPTIONAL REGULATOR BETI"/>
    <property type="match status" value="1"/>
</dbReference>
<evidence type="ECO:0000313" key="9">
    <source>
        <dbReference type="Proteomes" id="UP000663508"/>
    </source>
</evidence>
<dbReference type="InterPro" id="IPR050109">
    <property type="entry name" value="HTH-type_TetR-like_transc_reg"/>
</dbReference>
<dbReference type="AlphaFoldDB" id="A0A0J6R9I3"/>
<dbReference type="Proteomes" id="UP000036471">
    <property type="component" value="Unassembled WGS sequence"/>
</dbReference>
<dbReference type="EMBL" id="AP024145">
    <property type="protein sequence ID" value="BCM82956.1"/>
    <property type="molecule type" value="Genomic_DNA"/>
</dbReference>
<protein>
    <submittedName>
        <fullName evidence="6">TetR family transcriptional regulator</fullName>
    </submittedName>
</protein>
<keyword evidence="1" id="KW-0805">Transcription regulation</keyword>
<dbReference type="RefSeq" id="WP_048428613.1">
    <property type="nucleotide sequence ID" value="NZ_AP024145.1"/>
</dbReference>
<dbReference type="InterPro" id="IPR009057">
    <property type="entry name" value="Homeodomain-like_sf"/>
</dbReference>
<dbReference type="Proteomes" id="UP000663508">
    <property type="component" value="Chromosome"/>
</dbReference>
<dbReference type="KEGG" id="mind:mvi_14170"/>
<accession>A0A0J6R9I3</accession>
<evidence type="ECO:0000259" key="5">
    <source>
        <dbReference type="PROSITE" id="PS50977"/>
    </source>
</evidence>
<dbReference type="SUPFAM" id="SSF48498">
    <property type="entry name" value="Tetracyclin repressor-like, C-terminal domain"/>
    <property type="match status" value="1"/>
</dbReference>
<keyword evidence="3" id="KW-0804">Transcription</keyword>
<feature type="domain" description="HTH tetR-type" evidence="5">
    <location>
        <begin position="8"/>
        <end position="68"/>
    </location>
</feature>
<evidence type="ECO:0000256" key="2">
    <source>
        <dbReference type="ARBA" id="ARBA00023125"/>
    </source>
</evidence>
<evidence type="ECO:0000256" key="1">
    <source>
        <dbReference type="ARBA" id="ARBA00023015"/>
    </source>
</evidence>
<gene>
    <name evidence="6" type="ORF">mvi_14170</name>
    <name evidence="7" type="ORF">QR79_24550</name>
</gene>
<dbReference type="PANTHER" id="PTHR30055">
    <property type="entry name" value="HTH-TYPE TRANSCRIPTIONAL REGULATOR RUTR"/>
    <property type="match status" value="1"/>
</dbReference>
<reference evidence="6" key="2">
    <citation type="submission" date="2020-11" db="EMBL/GenBank/DDBJ databases">
        <title>Complete genome sequence of a novel pathogenic Methylobacterium strain isolated from rice in Vietnam.</title>
        <authorList>
            <person name="Lai K."/>
            <person name="Okazaki S."/>
            <person name="Higashi K."/>
            <person name="Mori H."/>
            <person name="Toyoda A."/>
            <person name="Kurokawa K."/>
        </authorList>
    </citation>
    <scope>NUCLEOTIDE SEQUENCE</scope>
    <source>
        <strain evidence="6">VL1</strain>
    </source>
</reference>
<keyword evidence="2 4" id="KW-0238">DNA-binding</keyword>
<dbReference type="EMBL" id="JTHG01000274">
    <property type="protein sequence ID" value="KMO15186.1"/>
    <property type="molecule type" value="Genomic_DNA"/>
</dbReference>
<evidence type="ECO:0000256" key="3">
    <source>
        <dbReference type="ARBA" id="ARBA00023163"/>
    </source>
</evidence>
<name>A0A0J6R9I3_9HYPH</name>
<dbReference type="SUPFAM" id="SSF46689">
    <property type="entry name" value="Homeodomain-like"/>
    <property type="match status" value="1"/>
</dbReference>
<dbReference type="InterPro" id="IPR025996">
    <property type="entry name" value="MT1864/Rv1816-like_C"/>
</dbReference>
<dbReference type="PROSITE" id="PS50977">
    <property type="entry name" value="HTH_TETR_2"/>
    <property type="match status" value="1"/>
</dbReference>
<evidence type="ECO:0000313" key="6">
    <source>
        <dbReference type="EMBL" id="BCM82956.1"/>
    </source>
</evidence>
<dbReference type="Gene3D" id="1.10.357.10">
    <property type="entry name" value="Tetracycline Repressor, domain 2"/>
    <property type="match status" value="1"/>
</dbReference>
<evidence type="ECO:0000313" key="8">
    <source>
        <dbReference type="Proteomes" id="UP000036471"/>
    </source>
</evidence>
<evidence type="ECO:0000256" key="4">
    <source>
        <dbReference type="PROSITE-ProRule" id="PRU00335"/>
    </source>
</evidence>
<dbReference type="GO" id="GO:0003700">
    <property type="term" value="F:DNA-binding transcription factor activity"/>
    <property type="evidence" value="ECO:0007669"/>
    <property type="project" value="TreeGrafter"/>
</dbReference>
<reference evidence="7 8" key="1">
    <citation type="submission" date="2014-11" db="EMBL/GenBank/DDBJ databases">
        <title>Comparative genomics of Methylobacterium species.</title>
        <authorList>
            <person name="Chaudhry V."/>
            <person name="Patil P.B."/>
        </authorList>
    </citation>
    <scope>NUCLEOTIDE SEQUENCE [LARGE SCALE GENOMIC DNA]</scope>
    <source>
        <strain evidence="7 8">SE3.6</strain>
    </source>
</reference>
<organism evidence="6 9">
    <name type="scientific">Methylobacterium indicum</name>
    <dbReference type="NCBI Taxonomy" id="1775910"/>
    <lineage>
        <taxon>Bacteria</taxon>
        <taxon>Pseudomonadati</taxon>
        <taxon>Pseudomonadota</taxon>
        <taxon>Alphaproteobacteria</taxon>
        <taxon>Hyphomicrobiales</taxon>
        <taxon>Methylobacteriaceae</taxon>
        <taxon>Methylobacterium</taxon>
    </lineage>
</organism>